<comment type="caution">
    <text evidence="1">The sequence shown here is derived from an EMBL/GenBank/DDBJ whole genome shotgun (WGS) entry which is preliminary data.</text>
</comment>
<proteinExistence type="predicted"/>
<dbReference type="Proteomes" id="UP000828048">
    <property type="component" value="Chromosome 3"/>
</dbReference>
<organism evidence="1 2">
    <name type="scientific">Vaccinium darrowii</name>
    <dbReference type="NCBI Taxonomy" id="229202"/>
    <lineage>
        <taxon>Eukaryota</taxon>
        <taxon>Viridiplantae</taxon>
        <taxon>Streptophyta</taxon>
        <taxon>Embryophyta</taxon>
        <taxon>Tracheophyta</taxon>
        <taxon>Spermatophyta</taxon>
        <taxon>Magnoliopsida</taxon>
        <taxon>eudicotyledons</taxon>
        <taxon>Gunneridae</taxon>
        <taxon>Pentapetalae</taxon>
        <taxon>asterids</taxon>
        <taxon>Ericales</taxon>
        <taxon>Ericaceae</taxon>
        <taxon>Vaccinioideae</taxon>
        <taxon>Vaccinieae</taxon>
        <taxon>Vaccinium</taxon>
    </lineage>
</organism>
<name>A0ACB7YUC8_9ERIC</name>
<protein>
    <submittedName>
        <fullName evidence="1">Uncharacterized protein</fullName>
    </submittedName>
</protein>
<sequence length="146" mass="16535">MEAVLSTTGVRHYRREKDKMMNLEVRGAINVVEACAQTYSIEKIVYISSLTAAIWRENICSEKDVDEKSWSNQDFCLRRTVATHMVAVSTNLALAKQFGIDLNNSRKKIGLDMMNALDHFDNSDDEDESADSEDEDEDTPTPLEAR</sequence>
<accession>A0ACB7YUC8</accession>
<gene>
    <name evidence="1" type="ORF">Vadar_010448</name>
</gene>
<keyword evidence="2" id="KW-1185">Reference proteome</keyword>
<dbReference type="EMBL" id="CM037153">
    <property type="protein sequence ID" value="KAH7857237.1"/>
    <property type="molecule type" value="Genomic_DNA"/>
</dbReference>
<reference evidence="1 2" key="1">
    <citation type="journal article" date="2021" name="Hortic Res">
        <title>High-quality reference genome and annotation aids understanding of berry development for evergreen blueberry (Vaccinium darrowii).</title>
        <authorList>
            <person name="Yu J."/>
            <person name="Hulse-Kemp A.M."/>
            <person name="Babiker E."/>
            <person name="Staton M."/>
        </authorList>
    </citation>
    <scope>NUCLEOTIDE SEQUENCE [LARGE SCALE GENOMIC DNA]</scope>
    <source>
        <strain evidence="2">cv. NJ 8807/NJ 8810</strain>
        <tissue evidence="1">Young leaf</tissue>
    </source>
</reference>
<evidence type="ECO:0000313" key="2">
    <source>
        <dbReference type="Proteomes" id="UP000828048"/>
    </source>
</evidence>
<evidence type="ECO:0000313" key="1">
    <source>
        <dbReference type="EMBL" id="KAH7857237.1"/>
    </source>
</evidence>